<dbReference type="AlphaFoldDB" id="A0A376G7N8"/>
<name>A0A376G7N8_9FLAO</name>
<accession>A0A376G7N8</accession>
<evidence type="ECO:0000313" key="2">
    <source>
        <dbReference type="EMBL" id="STD54867.1"/>
    </source>
</evidence>
<dbReference type="EMBL" id="UFXS01000001">
    <property type="protein sequence ID" value="STD54867.1"/>
    <property type="molecule type" value="Genomic_DNA"/>
</dbReference>
<proteinExistence type="predicted"/>
<sequence>MKNCHNFNSQKQLIMKRSEHIVVLSKDHHFGLLCSWKIEQGFFKNIALERIASYVEYFWNNHLSEHFKHEETIIFPYSNETYNQQIKTEHQELKVLAQKIAQHPEKSIVEKFAHLLKNHIRFEEREWFPYLQENLDESDLKQIGKRLENSHTKPFDNFEDEFWK</sequence>
<feature type="domain" description="Hemerythrin-like" evidence="1">
    <location>
        <begin position="48"/>
        <end position="131"/>
    </location>
</feature>
<organism evidence="2 3">
    <name type="scientific">Empedobacter falsenii</name>
    <dbReference type="NCBI Taxonomy" id="343874"/>
    <lineage>
        <taxon>Bacteria</taxon>
        <taxon>Pseudomonadati</taxon>
        <taxon>Bacteroidota</taxon>
        <taxon>Flavobacteriia</taxon>
        <taxon>Flavobacteriales</taxon>
        <taxon>Weeksellaceae</taxon>
        <taxon>Empedobacter</taxon>
    </lineage>
</organism>
<evidence type="ECO:0000259" key="1">
    <source>
        <dbReference type="Pfam" id="PF01814"/>
    </source>
</evidence>
<dbReference type="STRING" id="343874.GCA_000805695_02364"/>
<dbReference type="Proteomes" id="UP000254737">
    <property type="component" value="Unassembled WGS sequence"/>
</dbReference>
<dbReference type="Gene3D" id="1.20.120.520">
    <property type="entry name" value="nmb1532 protein domain like"/>
    <property type="match status" value="1"/>
</dbReference>
<gene>
    <name evidence="2" type="ORF">NCTC13456_01239</name>
</gene>
<dbReference type="Pfam" id="PF01814">
    <property type="entry name" value="Hemerythrin"/>
    <property type="match status" value="1"/>
</dbReference>
<dbReference type="InterPro" id="IPR012312">
    <property type="entry name" value="Hemerythrin-like"/>
</dbReference>
<evidence type="ECO:0000313" key="3">
    <source>
        <dbReference type="Proteomes" id="UP000254737"/>
    </source>
</evidence>
<reference evidence="2 3" key="1">
    <citation type="submission" date="2018-06" db="EMBL/GenBank/DDBJ databases">
        <authorList>
            <consortium name="Pathogen Informatics"/>
            <person name="Doyle S."/>
        </authorList>
    </citation>
    <scope>NUCLEOTIDE SEQUENCE [LARGE SCALE GENOMIC DNA]</scope>
    <source>
        <strain evidence="2 3">NCTC13456</strain>
    </source>
</reference>
<protein>
    <submittedName>
        <fullName evidence="2">Uncharacterized conserved protein</fullName>
    </submittedName>
</protein>